<evidence type="ECO:0000259" key="3">
    <source>
        <dbReference type="Pfam" id="PF03787"/>
    </source>
</evidence>
<keyword evidence="5" id="KW-1185">Reference proteome</keyword>
<dbReference type="InterPro" id="IPR005537">
    <property type="entry name" value="RAMP_III_fam"/>
</dbReference>
<dbReference type="PANTHER" id="PTHR39965:SF1">
    <property type="entry name" value="CRISPR SYSTEM CMR SUBUNIT CMR6"/>
    <property type="match status" value="1"/>
</dbReference>
<comment type="caution">
    <text evidence="4">The sequence shown here is derived from an EMBL/GenBank/DDBJ whole genome shotgun (WGS) entry which is preliminary data.</text>
</comment>
<evidence type="ECO:0000256" key="2">
    <source>
        <dbReference type="ARBA" id="ARBA00093789"/>
    </source>
</evidence>
<dbReference type="InterPro" id="IPR010172">
    <property type="entry name" value="CRISPR-assoc_prot_TM1791"/>
</dbReference>
<dbReference type="GO" id="GO:0051607">
    <property type="term" value="P:defense response to virus"/>
    <property type="evidence" value="ECO:0007669"/>
    <property type="project" value="UniProtKB-KW"/>
</dbReference>
<evidence type="ECO:0000313" key="5">
    <source>
        <dbReference type="Proteomes" id="UP000014184"/>
    </source>
</evidence>
<dbReference type="AlphaFoldDB" id="A0A9P2T9T2"/>
<gene>
    <name evidence="4" type="ORF">TM51_08211</name>
</gene>
<name>A0A9P2T9T2_THEFU</name>
<dbReference type="PANTHER" id="PTHR39965">
    <property type="entry name" value="CRISPR SYSTEM CMR SUBUNIT CMR6"/>
    <property type="match status" value="1"/>
</dbReference>
<sequence>MTFPHGRRGAQDTSSQEEPKEILCVSYSGAIGRVLCGRVTQKPDSAQDAHHCKSVSPKYVKKIRYDQRSTLDASANSLIILRRLAISAVSPSTADARPEDPVLGWASEYCLGYQKEWAQAVEQRRAHALSILNARKRHIYRVELTADWRFVTGLGEQTGDHEFGLSLHGTYGWPLIPASTLKGAAAAWASRQKVPSELYTLVFGPLPSPEDEEDRDNPRCGVRFFDALPLSDPRNHRKGLRVHSDVITPHQHAYHTDQSAEPCAPGEHHQPVPLPFLSLSGTFVTHLIGEDPDLTAKAADWLKQACEEYGIGARTTAGYGYFTVNITDQWDSP</sequence>
<evidence type="ECO:0000256" key="1">
    <source>
        <dbReference type="ARBA" id="ARBA00023118"/>
    </source>
</evidence>
<dbReference type="Pfam" id="PF03787">
    <property type="entry name" value="RAMPs"/>
    <property type="match status" value="1"/>
</dbReference>
<evidence type="ECO:0000313" key="4">
    <source>
        <dbReference type="EMBL" id="EOR71336.1"/>
    </source>
</evidence>
<dbReference type="EMBL" id="AOSG01000040">
    <property type="protein sequence ID" value="EOR71336.1"/>
    <property type="molecule type" value="Genomic_DNA"/>
</dbReference>
<organism evidence="4 5">
    <name type="scientific">Thermobifida fusca TM51</name>
    <dbReference type="NCBI Taxonomy" id="1169414"/>
    <lineage>
        <taxon>Bacteria</taxon>
        <taxon>Bacillati</taxon>
        <taxon>Actinomycetota</taxon>
        <taxon>Actinomycetes</taxon>
        <taxon>Streptosporangiales</taxon>
        <taxon>Nocardiopsidaceae</taxon>
        <taxon>Thermobifida</taxon>
    </lineage>
</organism>
<dbReference type="Proteomes" id="UP000014184">
    <property type="component" value="Unassembled WGS sequence"/>
</dbReference>
<keyword evidence="1" id="KW-0051">Antiviral defense</keyword>
<feature type="domain" description="CRISPR type III-associated protein" evidence="3">
    <location>
        <begin position="164"/>
        <end position="322"/>
    </location>
</feature>
<reference evidence="4 5" key="1">
    <citation type="journal article" date="2013" name="Genome Announc.">
        <title>Draft Genome Sequence of the Lignocellulose Decomposer Thermobifida fusca Strain TM51.</title>
        <authorList>
            <person name="Toth A."/>
            <person name="Barna T."/>
            <person name="Nagy I."/>
            <person name="Horvath B."/>
            <person name="Nagy I."/>
            <person name="Tancsics A."/>
            <person name="Kriszt B."/>
            <person name="Baka E."/>
            <person name="Fekete C."/>
            <person name="Kukolya J."/>
        </authorList>
    </citation>
    <scope>NUCLEOTIDE SEQUENCE [LARGE SCALE GENOMIC DNA]</scope>
    <source>
        <strain evidence="4 5">TM51</strain>
    </source>
</reference>
<accession>A0A9P2T9T2</accession>
<proteinExistence type="predicted"/>
<protein>
    <submittedName>
        <fullName evidence="4">CRISPR-associated RAMP Cmr6 family protein</fullName>
    </submittedName>
</protein>
<dbReference type="NCBIfam" id="TIGR01898">
    <property type="entry name" value="cas_TM1791_cmr6"/>
    <property type="match status" value="1"/>
</dbReference>
<comment type="subunit">
    <text evidence="2">Part of the Csm effector complex that includes Cas10, Csm2, Csm3, Csm4 and Csm5.</text>
</comment>